<name>A0A8U0RJK7_MUSPF</name>
<feature type="compositionally biased region" description="Basic residues" evidence="7">
    <location>
        <begin position="351"/>
        <end position="360"/>
    </location>
</feature>
<feature type="compositionally biased region" description="Basic residues" evidence="7">
    <location>
        <begin position="1798"/>
        <end position="1807"/>
    </location>
</feature>
<feature type="compositionally biased region" description="Polar residues" evidence="7">
    <location>
        <begin position="261"/>
        <end position="275"/>
    </location>
</feature>
<feature type="compositionally biased region" description="Basic and acidic residues" evidence="7">
    <location>
        <begin position="2147"/>
        <end position="2158"/>
    </location>
</feature>
<feature type="compositionally biased region" description="Basic and acidic residues" evidence="7">
    <location>
        <begin position="1950"/>
        <end position="1960"/>
    </location>
</feature>
<keyword evidence="5" id="KW-0539">Nucleus</keyword>
<evidence type="ECO:0000256" key="3">
    <source>
        <dbReference type="ARBA" id="ARBA00022553"/>
    </source>
</evidence>
<dbReference type="InterPro" id="IPR008984">
    <property type="entry name" value="SMAD_FHA_dom_sf"/>
</dbReference>
<sequence>MGPAGRLVTIKRSGVDGPHFPLSLSTCLFGRGIECDIRIQLPVVSKQHCKIEVSGQEATLFNFSSTCPTQVNGAVVAEPVHLKHGDVITIVDRSFRYENESHWNGSESTESPGQKRKQDSLHRVSRSSFSSDPDGKIQDSNAHSKLCEENVSGSPLVHVKNGKPAAPDGPKDHAARKSLNAVRSSELPGENFRNAMDPTARDFKEDSSVVLVSCHGELKTFPSTWCPENSENQESPFRELYESMKEEFDMKSGKGIVPQSGKKSGPQSHCASENECSGELQDRTQVLVSRKSRPRSGRFTPVKADPALGEQGISQTEDRRKDVEALQTPKETTGPSIPPKETTRTETPVHHSPHHSSRKRRSEDLRVPRGSEPVNPAQRDSFGTDNKTLTPWKFLARNPTPTNVENADNFGATPEKRLSKKRASVPSSVDVLASEPESQTPAVLAPLPVQVERKTQSISVHQPERGGATTGPPSSGFPGRSSVDSSSSGDSINKIEGTPLKRRRVSFGGRLKPELFDENLPPNTPLKRGETPRRSLISHTPAVLKKIIKEYPQPSRKEDSSEIHLEVCAQDQRKGSPARNLTRTSPVANDTRRRSSKLPSVSRGGASPHPTDTPKRGGRKSGTLPSKRASIDRSQHELLQRIYSRRRSGASEANLIVAKSWADVVKLGAKQTQAKVVKHGPQRQPSKRHKRTTTPKKPVSNVHSQFSTGHANSPCTIIIGKAHIEKVHVPTRPYRMLNNLVFNKKIDFNEDLSGLTEMFKTPAKKKPQTMSPCPKAFSNSEDFIGKEFEVPNSGEKPPLCTSVNFGENVLRMTQSKPQEPSDHSPASPPLRRPAIRVNANIEKTPGLEAEPLKVASSANRFGRSTELRNTQMPGPRHSNEEANTDTAENMSGRRVRKTPQRGQKPEGATEEGESCFDTCEKAIKSEGSSEKMVAVRRSRRYSEQRWDPIANLTTLKRQQDTEPKEDLGGIQNLPQTPTHAQEPMDVGNKTTEKCQKSSKPELVGMPARMNIELKTPPQKVDLEEEPSALRKSMQRPGENIPVPGEPEDGDEDIKLFNRTPKQKVHSTENVTGSKRRSRTPKRNAPSLEDLVGLRELFQTPNHTERPRTDSKTTKVPCKSPLADPVNMPTSRKRQFETPPQKADLEKEPSALRKPTRAPGESIPSHGEPGGSDEDIKLLNRTPKQEVHSAENVTGSKRRSRTPKRNAPSLEDLAGLRELFQTPNHTGKPRTDSKTTKVPCKSPLADPVNTPTSRKRQLETPLQKVDLEEESSALRKPTRTPRKAMPSHREPESGDEDIRLFKESLKQKMTPAENVTGSKRRSRTPKKMVQSLEELEGLKELFQSPEHTQDPVTDDRTTTLPCKLPLADRVNTPTSRRQPKTPPQKVDIEEKPSALRKSTQMSGESVPLYKEPGDGDEDIRLFNRSPKQKVHSSENVTGSKRRSRTPKKMVQSLEDLAGLRELFQTPNHTDKPMTNDKTTKVACKSPLADPVNTPTSKRRQLKTPPLKGDLEKDLRKPTQTPGESTHSHGEPGSGDEDIKLFKETPKQKMTPAENVTGSKRRSRTSKRNALSLEDLAGLRELFQTPNHTDKPMADDKTTTVPGKSPLAEPVSTPSRRRQFETPPQKVDLEEEPSALRKPTPAPGENIPSHGEPRGDDKDIKLLNRTPKQKVHSAENVTGSKRRSRTSKRNAPSLEDLAGLRELFQTPEHTQDPVTDNKTTEVPCKSPLADPVHKPTSRRRLKTPLQKVELEEEPSALRKSMQRPGENIPVPGEPEDGDEDIILFNRTPKQEVRSAEKVTGSKRRSRTPKRNAPSLEDLAGLRELFQTPNHTERPRTDSKTTKVPCKSPLADPVNTPTSRKRQFETPPQKADLEKEPSALRKPTRAPGESIPSHGEPGGSDEDIKLLNRTPKQEVHSAENVTGSKRRSRTPKRNAPSLEDLAGLRELFQTPNHTEKLMADDKTTTVPGKSPLADPVSTPMSKRRRLRTPPQKVDLEEEPSALRKSTRTLGERAPSHREPGGGDEDISLSKETPRKKLDHVENMSRSKKGIRTGKEKAQFLEDLVGFKELFQSPEHTREPAALVKSTVTPGRSPLAETVNTAPQRKTHQKMPQGTADSERELAPLGEPIQTPAEATRTHREPGGAEAGVRFFKETPKQKMDPAENVTGSKRRSRTPKRNAPSLEDLAGLRELFQSPERPQHPVTDDKTAVRSKSPLADPVHKPMSRRRRLKTSPQKVDIKQEPSAPRKSTRTRGAKAQSGREAGGPEGDLELLGKPAEQEGPSAENGAGSKRGSRTSKKNAPSLALAGLRELSQTPEHTQDPVTDDKTTPVPGKSPLADAVHKPTSRRRQVKTLPQQADVGRGPSAPRTSTRRRGPSVVSSQEPAGSDGDLRCMNDAPKQTLSPAENRMLRKSRRRAPKEKATALEDLAGSPEPEPEPEPCPGPDPSQEAREDAGGVRAAPVHPPGGRQAVSVPQRSLRARRATAQEDGELRREPVGSGRERGASPPSKREGGTEEVSTGAKRLRSVTPAQDAEEEKPPQKRRRAAPQEGCDAPEPLTVKKRLRVAAEPMRLPGDPPRSSREATPRARETAGSPPSHQGRSLRSRRPNKTEAEEQRPEPVVTATEKPKTKRSDKKPLKTSQETALQSPEDGAKQAASGGKARGSRMCLRSARPTRMPSPDVAEEKQREKRVGVQEKKQEEEVRQPSDPMRLRSRKITVPPGGKALESEPQQRVTRNAKRCAENIKKDDDNVCIKKLRTRSRRDNGDI</sequence>
<dbReference type="PROSITE" id="PS50006">
    <property type="entry name" value="FHA_DOMAIN"/>
    <property type="match status" value="1"/>
</dbReference>
<feature type="region of interest" description="Disordered" evidence="7">
    <location>
        <begin position="813"/>
        <end position="915"/>
    </location>
</feature>
<organism evidence="9 10">
    <name type="scientific">Mustela putorius furo</name>
    <name type="common">European domestic ferret</name>
    <name type="synonym">Mustela furo</name>
    <dbReference type="NCBI Taxonomy" id="9669"/>
    <lineage>
        <taxon>Eukaryota</taxon>
        <taxon>Metazoa</taxon>
        <taxon>Chordata</taxon>
        <taxon>Craniata</taxon>
        <taxon>Vertebrata</taxon>
        <taxon>Euteleostomi</taxon>
        <taxon>Mammalia</taxon>
        <taxon>Eutheria</taxon>
        <taxon>Laurasiatheria</taxon>
        <taxon>Carnivora</taxon>
        <taxon>Caniformia</taxon>
        <taxon>Musteloidea</taxon>
        <taxon>Mustelidae</taxon>
        <taxon>Mustelinae</taxon>
        <taxon>Mustela</taxon>
    </lineage>
</organism>
<feature type="region of interest" description="Disordered" evidence="7">
    <location>
        <begin position="249"/>
        <end position="540"/>
    </location>
</feature>
<feature type="compositionally biased region" description="Polar residues" evidence="7">
    <location>
        <begin position="579"/>
        <end position="588"/>
    </location>
</feature>
<dbReference type="GO" id="GO:0051983">
    <property type="term" value="P:regulation of chromosome segregation"/>
    <property type="evidence" value="ECO:0007669"/>
    <property type="project" value="TreeGrafter"/>
</dbReference>
<feature type="compositionally biased region" description="Basic and acidic residues" evidence="7">
    <location>
        <begin position="1467"/>
        <end position="1478"/>
    </location>
</feature>
<comment type="subcellular location">
    <subcellularLocation>
        <location evidence="1">Nucleus</location>
    </subcellularLocation>
</comment>
<feature type="compositionally biased region" description="Polar residues" evidence="7">
    <location>
        <begin position="2094"/>
        <end position="2112"/>
    </location>
</feature>
<feature type="compositionally biased region" description="Basic and acidic residues" evidence="7">
    <location>
        <begin position="1102"/>
        <end position="1112"/>
    </location>
</feature>
<feature type="compositionally biased region" description="Basic and acidic residues" evidence="7">
    <location>
        <begin position="2678"/>
        <end position="2700"/>
    </location>
</feature>
<dbReference type="InterPro" id="IPR029334">
    <property type="entry name" value="PP1-bd"/>
</dbReference>
<reference evidence="10" key="1">
    <citation type="submission" date="2025-08" db="UniProtKB">
        <authorList>
            <consortium name="RefSeq"/>
        </authorList>
    </citation>
    <scope>IDENTIFICATION</scope>
    <source>
        <tissue evidence="10">Brain</tissue>
    </source>
</reference>
<dbReference type="PANTHER" id="PTHR21603:SF17">
    <property type="entry name" value="PROLIFERATION MARKER PROTEIN KI-67"/>
    <property type="match status" value="1"/>
</dbReference>
<feature type="region of interest" description="Disordered" evidence="7">
    <location>
        <begin position="674"/>
        <end position="708"/>
    </location>
</feature>
<evidence type="ECO:0000256" key="6">
    <source>
        <dbReference type="ARBA" id="ARBA00023306"/>
    </source>
</evidence>
<dbReference type="Pfam" id="PF08065">
    <property type="entry name" value="KI67R"/>
    <property type="match status" value="12"/>
</dbReference>
<feature type="region of interest" description="Disordered" evidence="7">
    <location>
        <begin position="102"/>
        <end position="140"/>
    </location>
</feature>
<dbReference type="GeneID" id="101680668"/>
<evidence type="ECO:0000259" key="8">
    <source>
        <dbReference type="PROSITE" id="PS50006"/>
    </source>
</evidence>
<feature type="compositionally biased region" description="Basic and acidic residues" evidence="7">
    <location>
        <begin position="2574"/>
        <end position="2585"/>
    </location>
</feature>
<evidence type="ECO:0000256" key="5">
    <source>
        <dbReference type="ARBA" id="ARBA00023242"/>
    </source>
</evidence>
<feature type="compositionally biased region" description="Basic and acidic residues" evidence="7">
    <location>
        <begin position="2604"/>
        <end position="2613"/>
    </location>
</feature>
<feature type="region of interest" description="Disordered" evidence="7">
    <location>
        <begin position="2068"/>
        <end position="2731"/>
    </location>
</feature>
<evidence type="ECO:0000256" key="2">
    <source>
        <dbReference type="ARBA" id="ARBA00022499"/>
    </source>
</evidence>
<feature type="region of interest" description="Disordered" evidence="7">
    <location>
        <begin position="951"/>
        <end position="2050"/>
    </location>
</feature>
<evidence type="ECO:0000256" key="4">
    <source>
        <dbReference type="ARBA" id="ARBA00022843"/>
    </source>
</evidence>
<dbReference type="PANTHER" id="PTHR21603">
    <property type="entry name" value="ANTIGEN KI-67-LIKE PROTEIN"/>
    <property type="match status" value="1"/>
</dbReference>
<evidence type="ECO:0000256" key="1">
    <source>
        <dbReference type="ARBA" id="ARBA00004123"/>
    </source>
</evidence>
<feature type="domain" description="FHA" evidence="8">
    <location>
        <begin position="27"/>
        <end position="76"/>
    </location>
</feature>
<keyword evidence="2" id="KW-1017">Isopeptide bond</keyword>
<feature type="region of interest" description="Disordered" evidence="7">
    <location>
        <begin position="154"/>
        <end position="176"/>
    </location>
</feature>
<accession>A0A8U0RJK7</accession>
<dbReference type="GO" id="GO:0005694">
    <property type="term" value="C:chromosome"/>
    <property type="evidence" value="ECO:0007669"/>
    <property type="project" value="TreeGrafter"/>
</dbReference>
<feature type="region of interest" description="Disordered" evidence="7">
    <location>
        <begin position="568"/>
        <end position="635"/>
    </location>
</feature>
<keyword evidence="4" id="KW-0832">Ubl conjugation</keyword>
<dbReference type="SUPFAM" id="SSF49879">
    <property type="entry name" value="SMAD/FHA domain"/>
    <property type="match status" value="1"/>
</dbReference>
<feature type="compositionally biased region" description="Basic and acidic residues" evidence="7">
    <location>
        <begin position="2024"/>
        <end position="2041"/>
    </location>
</feature>
<feature type="compositionally biased region" description="Basic residues" evidence="7">
    <location>
        <begin position="1275"/>
        <end position="1285"/>
    </location>
</feature>
<keyword evidence="6" id="KW-0131">Cell cycle</keyword>
<dbReference type="CTD" id="4288"/>
<evidence type="ECO:0000256" key="7">
    <source>
        <dbReference type="SAM" id="MobiDB-lite"/>
    </source>
</evidence>
<dbReference type="GO" id="GO:0007088">
    <property type="term" value="P:regulation of mitotic nuclear division"/>
    <property type="evidence" value="ECO:0007669"/>
    <property type="project" value="TreeGrafter"/>
</dbReference>
<proteinExistence type="predicted"/>
<evidence type="ECO:0000313" key="10">
    <source>
        <dbReference type="RefSeq" id="XP_044924421.1"/>
    </source>
</evidence>
<feature type="compositionally biased region" description="Low complexity" evidence="7">
    <location>
        <begin position="465"/>
        <end position="491"/>
    </location>
</feature>
<feature type="compositionally biased region" description="Basic and acidic residues" evidence="7">
    <location>
        <begin position="2485"/>
        <end position="2509"/>
    </location>
</feature>
<feature type="compositionally biased region" description="Basic and acidic residues" evidence="7">
    <location>
        <begin position="1649"/>
        <end position="1660"/>
    </location>
</feature>
<dbReference type="OrthoDB" id="6288785at2759"/>
<dbReference type="SMART" id="SM00240">
    <property type="entry name" value="FHA"/>
    <property type="match status" value="1"/>
</dbReference>
<dbReference type="Gene3D" id="2.60.200.20">
    <property type="match status" value="1"/>
</dbReference>
<feature type="compositionally biased region" description="Basic and acidic residues" evidence="7">
    <location>
        <begin position="1346"/>
        <end position="1356"/>
    </location>
</feature>
<feature type="compositionally biased region" description="Basic residues" evidence="7">
    <location>
        <begin position="676"/>
        <end position="694"/>
    </location>
</feature>
<dbReference type="GO" id="GO:0005634">
    <property type="term" value="C:nucleus"/>
    <property type="evidence" value="ECO:0007669"/>
    <property type="project" value="UniProtKB-SubCell"/>
</dbReference>
<dbReference type="InterPro" id="IPR000253">
    <property type="entry name" value="FHA_dom"/>
</dbReference>
<feature type="compositionally biased region" description="Basic and acidic residues" evidence="7">
    <location>
        <begin position="2314"/>
        <end position="2324"/>
    </location>
</feature>
<keyword evidence="9" id="KW-1185">Reference proteome</keyword>
<keyword evidence="3" id="KW-0597">Phosphoprotein</keyword>
<feature type="compositionally biased region" description="Basic and acidic residues" evidence="7">
    <location>
        <begin position="1828"/>
        <end position="1838"/>
    </location>
</feature>
<feature type="compositionally biased region" description="Basic and acidic residues" evidence="7">
    <location>
        <begin position="1286"/>
        <end position="1305"/>
    </location>
</feature>
<dbReference type="SMART" id="SM01295">
    <property type="entry name" value="K167R"/>
    <property type="match status" value="12"/>
</dbReference>
<feature type="compositionally biased region" description="Basic and acidic residues" evidence="7">
    <location>
        <begin position="1586"/>
        <end position="1596"/>
    </location>
</feature>
<evidence type="ECO:0000313" key="9">
    <source>
        <dbReference type="Proteomes" id="UP000000715"/>
    </source>
</evidence>
<feature type="compositionally biased region" description="Basic and acidic residues" evidence="7">
    <location>
        <begin position="2006"/>
        <end position="2017"/>
    </location>
</feature>
<protein>
    <submittedName>
        <fullName evidence="10">Proliferation marker protein Ki-67 isoform X1</fullName>
    </submittedName>
</protein>
<feature type="compositionally biased region" description="Basic and acidic residues" evidence="7">
    <location>
        <begin position="990"/>
        <end position="999"/>
    </location>
</feature>
<feature type="compositionally biased region" description="Basic and acidic residues" evidence="7">
    <location>
        <begin position="957"/>
        <end position="967"/>
    </location>
</feature>
<dbReference type="Proteomes" id="UP000000715">
    <property type="component" value="Unplaced"/>
</dbReference>
<dbReference type="RefSeq" id="XP_044924421.1">
    <property type="nucleotide sequence ID" value="XM_045068486.1"/>
</dbReference>
<feature type="compositionally biased region" description="Polar residues" evidence="7">
    <location>
        <begin position="102"/>
        <end position="112"/>
    </location>
</feature>
<gene>
    <name evidence="10" type="primary">MKI67</name>
</gene>
<dbReference type="CDD" id="cd22673">
    <property type="entry name" value="FHA_Ki67"/>
    <property type="match status" value="1"/>
</dbReference>
<dbReference type="Pfam" id="PF00498">
    <property type="entry name" value="FHA"/>
    <property type="match status" value="1"/>
</dbReference>
<feature type="compositionally biased region" description="Basic and acidic residues" evidence="7">
    <location>
        <begin position="1173"/>
        <end position="1188"/>
    </location>
</feature>
<feature type="compositionally biased region" description="Basic and acidic residues" evidence="7">
    <location>
        <begin position="1535"/>
        <end position="1545"/>
    </location>
</feature>
<dbReference type="InterPro" id="IPR012568">
    <property type="entry name" value="KI67R"/>
</dbReference>
<feature type="compositionally biased region" description="Basic and acidic residues" evidence="7">
    <location>
        <begin position="1899"/>
        <end position="1914"/>
    </location>
</feature>
<dbReference type="Pfam" id="PF15276">
    <property type="entry name" value="PP1_bind"/>
    <property type="match status" value="1"/>
</dbReference>
<feature type="compositionally biased region" description="Basic and acidic residues" evidence="7">
    <location>
        <begin position="2194"/>
        <end position="2205"/>
    </location>
</feature>